<evidence type="ECO:0000313" key="1">
    <source>
        <dbReference type="EMBL" id="EFO98998.1"/>
    </source>
</evidence>
<evidence type="ECO:0000313" key="2">
    <source>
        <dbReference type="Proteomes" id="UP000008281"/>
    </source>
</evidence>
<keyword evidence="2" id="KW-1185">Reference proteome</keyword>
<dbReference type="InParanoid" id="E3NIH5"/>
<dbReference type="InterPro" id="IPR021942">
    <property type="entry name" value="DUF3557"/>
</dbReference>
<dbReference type="Proteomes" id="UP000008281">
    <property type="component" value="Unassembled WGS sequence"/>
</dbReference>
<dbReference type="PANTHER" id="PTHR31379">
    <property type="entry name" value="F-BOX C PROTEIN-RELATED-RELATED"/>
    <property type="match status" value="1"/>
</dbReference>
<dbReference type="PANTHER" id="PTHR31379:SF1">
    <property type="entry name" value="F-BOX C PROTEIN-RELATED"/>
    <property type="match status" value="1"/>
</dbReference>
<dbReference type="EMBL" id="DS268701">
    <property type="protein sequence ID" value="EFO98998.1"/>
    <property type="molecule type" value="Genomic_DNA"/>
</dbReference>
<name>E3NIH5_CAERE</name>
<sequence>MPLGLSYPGLRCVLEHLDAVKRQVTFKTFKMYLTFFRIRITSRSAVLQQSEKTIPLRLNYLQIYKSVTSLDDFSFDLSAFNEELQFSCDDRKNNMETEYTTKLGYPNFTELDAKHCNFEYYLPIIDPISFPLKYLRCKLAGLHTYNHPVFRSAESLAFNIFEEQSEAEMICLHKLPCKTISFDHYSLDMIDMVSMIRYWMRNPKEIDTKYTFVEFDSKLVYSELIHLKREFEEIRHDLEGTTVKGDNYPRFLISLTPTSKLHVYAIDNNEPHLSNFIIKVIPESGAELPGTYGRSIVI</sequence>
<dbReference type="HOGENOM" id="CLU_042576_3_1_1"/>
<dbReference type="AlphaFoldDB" id="E3NIH5"/>
<gene>
    <name evidence="1" type="ORF">CRE_07063</name>
</gene>
<dbReference type="Pfam" id="PF12078">
    <property type="entry name" value="DUF3557"/>
    <property type="match status" value="1"/>
</dbReference>
<reference evidence="1" key="1">
    <citation type="submission" date="2007-07" db="EMBL/GenBank/DDBJ databases">
        <title>PCAP assembly of the Caenorhabditis remanei genome.</title>
        <authorList>
            <consortium name="The Caenorhabditis remanei Sequencing Consortium"/>
            <person name="Wilson R.K."/>
        </authorList>
    </citation>
    <scope>NUCLEOTIDE SEQUENCE [LARGE SCALE GENOMIC DNA]</scope>
    <source>
        <strain evidence="1">PB4641</strain>
    </source>
</reference>
<accession>E3NIH5</accession>
<organism evidence="2">
    <name type="scientific">Caenorhabditis remanei</name>
    <name type="common">Caenorhabditis vulgaris</name>
    <dbReference type="NCBI Taxonomy" id="31234"/>
    <lineage>
        <taxon>Eukaryota</taxon>
        <taxon>Metazoa</taxon>
        <taxon>Ecdysozoa</taxon>
        <taxon>Nematoda</taxon>
        <taxon>Chromadorea</taxon>
        <taxon>Rhabditida</taxon>
        <taxon>Rhabditina</taxon>
        <taxon>Rhabditomorpha</taxon>
        <taxon>Rhabditoidea</taxon>
        <taxon>Rhabditidae</taxon>
        <taxon>Peloderinae</taxon>
        <taxon>Caenorhabditis</taxon>
    </lineage>
</organism>
<proteinExistence type="predicted"/>
<protein>
    <submittedName>
        <fullName evidence="1">Uncharacterized protein</fullName>
    </submittedName>
</protein>